<sequence>MTEQGNTHRAEARSRSSKVLGFWISIRKSILEAFNGILSNEVRTSNAFVVHLKFKKFISRFESEKLMAIDSQSKNMHSSAGIYSVRFLRRMQMAAVTTV</sequence>
<reference evidence="1" key="1">
    <citation type="submission" date="2023-10" db="EMBL/GenBank/DDBJ databases">
        <authorList>
            <person name="Domelevo Entfellner J.-B."/>
        </authorList>
    </citation>
    <scope>NUCLEOTIDE SEQUENCE</scope>
</reference>
<organism evidence="1 2">
    <name type="scientific">Sphenostylis stenocarpa</name>
    <dbReference type="NCBI Taxonomy" id="92480"/>
    <lineage>
        <taxon>Eukaryota</taxon>
        <taxon>Viridiplantae</taxon>
        <taxon>Streptophyta</taxon>
        <taxon>Embryophyta</taxon>
        <taxon>Tracheophyta</taxon>
        <taxon>Spermatophyta</taxon>
        <taxon>Magnoliopsida</taxon>
        <taxon>eudicotyledons</taxon>
        <taxon>Gunneridae</taxon>
        <taxon>Pentapetalae</taxon>
        <taxon>rosids</taxon>
        <taxon>fabids</taxon>
        <taxon>Fabales</taxon>
        <taxon>Fabaceae</taxon>
        <taxon>Papilionoideae</taxon>
        <taxon>50 kb inversion clade</taxon>
        <taxon>NPAAA clade</taxon>
        <taxon>indigoferoid/millettioid clade</taxon>
        <taxon>Phaseoleae</taxon>
        <taxon>Sphenostylis</taxon>
    </lineage>
</organism>
<dbReference type="Proteomes" id="UP001189624">
    <property type="component" value="Chromosome 3"/>
</dbReference>
<gene>
    <name evidence="1" type="ORF">AYBTSS11_LOCUS11301</name>
</gene>
<dbReference type="Gramene" id="rna-AYBTSS11_LOCUS11301">
    <property type="protein sequence ID" value="CAJ1943328.1"/>
    <property type="gene ID" value="gene-AYBTSS11_LOCUS11301"/>
</dbReference>
<dbReference type="EMBL" id="OY731400">
    <property type="protein sequence ID" value="CAJ1943328.1"/>
    <property type="molecule type" value="Genomic_DNA"/>
</dbReference>
<evidence type="ECO:0000313" key="1">
    <source>
        <dbReference type="EMBL" id="CAJ1943328.1"/>
    </source>
</evidence>
<proteinExistence type="predicted"/>
<dbReference type="AlphaFoldDB" id="A0AA86S8W2"/>
<accession>A0AA86S8W2</accession>
<name>A0AA86S8W2_9FABA</name>
<evidence type="ECO:0000313" key="2">
    <source>
        <dbReference type="Proteomes" id="UP001189624"/>
    </source>
</evidence>
<keyword evidence="2" id="KW-1185">Reference proteome</keyword>
<protein>
    <submittedName>
        <fullName evidence="1">Uncharacterized protein</fullName>
    </submittedName>
</protein>